<feature type="compositionally biased region" description="Pro residues" evidence="2">
    <location>
        <begin position="266"/>
        <end position="275"/>
    </location>
</feature>
<evidence type="ECO:0000313" key="5">
    <source>
        <dbReference type="Proteomes" id="UP000095283"/>
    </source>
</evidence>
<evidence type="ECO:0000256" key="3">
    <source>
        <dbReference type="SAM" id="Phobius"/>
    </source>
</evidence>
<dbReference type="Proteomes" id="UP000095283">
    <property type="component" value="Unplaced"/>
</dbReference>
<dbReference type="PANTHER" id="PTHR24637">
    <property type="entry name" value="COLLAGEN"/>
    <property type="match status" value="1"/>
</dbReference>
<reference evidence="6" key="1">
    <citation type="submission" date="2016-11" db="UniProtKB">
        <authorList>
            <consortium name="WormBaseParasite"/>
        </authorList>
    </citation>
    <scope>IDENTIFICATION</scope>
</reference>
<organism evidence="5 6">
    <name type="scientific">Heterorhabditis bacteriophora</name>
    <name type="common">Entomopathogenic nematode worm</name>
    <dbReference type="NCBI Taxonomy" id="37862"/>
    <lineage>
        <taxon>Eukaryota</taxon>
        <taxon>Metazoa</taxon>
        <taxon>Ecdysozoa</taxon>
        <taxon>Nematoda</taxon>
        <taxon>Chromadorea</taxon>
        <taxon>Rhabditida</taxon>
        <taxon>Rhabditina</taxon>
        <taxon>Rhabditomorpha</taxon>
        <taxon>Strongyloidea</taxon>
        <taxon>Heterorhabditidae</taxon>
        <taxon>Heterorhabditis</taxon>
    </lineage>
</organism>
<dbReference type="Gene3D" id="1.20.5.320">
    <property type="entry name" value="6-Phosphogluconate Dehydrogenase, domain 3"/>
    <property type="match status" value="1"/>
</dbReference>
<dbReference type="InterPro" id="IPR008160">
    <property type="entry name" value="Collagen"/>
</dbReference>
<sequence length="364" mass="38049">MTHRDLWSDNFTKTINAAPMTGSKSGLTPHEEAVSEAREDAYKFIICISGSLSVLSLLTICLVVPSMYNFVDSVGQFTKQDFAYCEGATTDMEQEMISMRENFRDRASNRTSRAAGYGQAYNPSMFASETPQFQECPAPGRPGTTPNASCILERVFEPPPCLPCPQGPRGVPGHPGFPGDHGDPGIPGRPGADGLAGKPGEPGPVGPIGAPGAVGPPGDKGRTPEAHVIPGPSGDSGPPGPWGPPGNAGMPGEDGYPGTPGEKGWPGPPGAPGPMGPAGTPGTCVCQDTEVVMADMNGKIPAPREEVPPPPTPPELNPADSSAVPTYADHSETSDYQAATESIDNNNNGGYYGRRHRKLRHRFE</sequence>
<dbReference type="InterPro" id="IPR002486">
    <property type="entry name" value="Col_cuticle_N"/>
</dbReference>
<feature type="compositionally biased region" description="Polar residues" evidence="2">
    <location>
        <begin position="334"/>
        <end position="344"/>
    </location>
</feature>
<keyword evidence="5" id="KW-1185">Reference proteome</keyword>
<feature type="compositionally biased region" description="Basic residues" evidence="2">
    <location>
        <begin position="353"/>
        <end position="364"/>
    </location>
</feature>
<evidence type="ECO:0000259" key="4">
    <source>
        <dbReference type="SMART" id="SM01088"/>
    </source>
</evidence>
<feature type="transmembrane region" description="Helical" evidence="3">
    <location>
        <begin position="44"/>
        <end position="68"/>
    </location>
</feature>
<dbReference type="Pfam" id="PF01484">
    <property type="entry name" value="Col_cuticle_N"/>
    <property type="match status" value="1"/>
</dbReference>
<dbReference type="PANTHER" id="PTHR24637:SF421">
    <property type="entry name" value="CUTICLE COLLAGEN DPY-2"/>
    <property type="match status" value="1"/>
</dbReference>
<accession>A0A1I7WXB6</accession>
<keyword evidence="3" id="KW-0472">Membrane</keyword>
<evidence type="ECO:0000256" key="1">
    <source>
        <dbReference type="ARBA" id="ARBA00022737"/>
    </source>
</evidence>
<proteinExistence type="predicted"/>
<dbReference type="Pfam" id="PF01391">
    <property type="entry name" value="Collagen"/>
    <property type="match status" value="2"/>
</dbReference>
<dbReference type="SMART" id="SM01088">
    <property type="entry name" value="Col_cuticle_N"/>
    <property type="match status" value="1"/>
</dbReference>
<evidence type="ECO:0000256" key="2">
    <source>
        <dbReference type="SAM" id="MobiDB-lite"/>
    </source>
</evidence>
<keyword evidence="1" id="KW-0677">Repeat</keyword>
<name>A0A1I7WXB6_HETBA</name>
<evidence type="ECO:0000313" key="6">
    <source>
        <dbReference type="WBParaSite" id="Hba_09868"/>
    </source>
</evidence>
<keyword evidence="3" id="KW-0812">Transmembrane</keyword>
<feature type="region of interest" description="Disordered" evidence="2">
    <location>
        <begin position="166"/>
        <end position="281"/>
    </location>
</feature>
<feature type="compositionally biased region" description="Low complexity" evidence="2">
    <location>
        <begin position="207"/>
        <end position="217"/>
    </location>
</feature>
<feature type="compositionally biased region" description="Low complexity" evidence="2">
    <location>
        <begin position="167"/>
        <end position="190"/>
    </location>
</feature>
<feature type="region of interest" description="Disordered" evidence="2">
    <location>
        <begin position="299"/>
        <end position="364"/>
    </location>
</feature>
<protein>
    <submittedName>
        <fullName evidence="6">Col_cuticle_N domain-containing protein</fullName>
    </submittedName>
</protein>
<dbReference type="WBParaSite" id="Hba_09868">
    <property type="protein sequence ID" value="Hba_09868"/>
    <property type="gene ID" value="Hba_09868"/>
</dbReference>
<dbReference type="AlphaFoldDB" id="A0A1I7WXB6"/>
<feature type="compositionally biased region" description="Low complexity" evidence="2">
    <location>
        <begin position="245"/>
        <end position="265"/>
    </location>
</feature>
<dbReference type="GO" id="GO:0042302">
    <property type="term" value="F:structural constituent of cuticle"/>
    <property type="evidence" value="ECO:0007669"/>
    <property type="project" value="InterPro"/>
</dbReference>
<feature type="domain" description="Nematode cuticle collagen N-terminal" evidence="4">
    <location>
        <begin position="44"/>
        <end position="96"/>
    </location>
</feature>
<keyword evidence="3" id="KW-1133">Transmembrane helix</keyword>